<dbReference type="PANTHER" id="PTHR42813">
    <property type="entry name" value="ZINC-TYPE ALCOHOL DEHYDROGENASE-LIKE"/>
    <property type="match status" value="1"/>
</dbReference>
<protein>
    <recommendedName>
        <fullName evidence="10">Enoyl reductase (ER) domain-containing protein</fullName>
    </recommendedName>
</protein>
<evidence type="ECO:0000259" key="6">
    <source>
        <dbReference type="Pfam" id="PF00107"/>
    </source>
</evidence>
<comment type="similarity">
    <text evidence="5">Belongs to the zinc-containing alcohol dehydrogenase family.</text>
</comment>
<dbReference type="GO" id="GO:0008270">
    <property type="term" value="F:zinc ion binding"/>
    <property type="evidence" value="ECO:0007669"/>
    <property type="project" value="InterPro"/>
</dbReference>
<dbReference type="InterPro" id="IPR036291">
    <property type="entry name" value="NAD(P)-bd_dom_sf"/>
</dbReference>
<reference evidence="8" key="1">
    <citation type="submission" date="2021-10" db="EMBL/GenBank/DDBJ databases">
        <authorList>
            <person name="Piombo E."/>
        </authorList>
    </citation>
    <scope>NUCLEOTIDE SEQUENCE</scope>
</reference>
<dbReference type="Pfam" id="PF00107">
    <property type="entry name" value="ADH_zinc_N"/>
    <property type="match status" value="1"/>
</dbReference>
<proteinExistence type="inferred from homology"/>
<dbReference type="Gene3D" id="3.90.180.10">
    <property type="entry name" value="Medium-chain alcohol dehydrogenases, catalytic domain"/>
    <property type="match status" value="1"/>
</dbReference>
<gene>
    <name evidence="8" type="ORF">CBYS24578_00010713</name>
</gene>
<dbReference type="InterPro" id="IPR013154">
    <property type="entry name" value="ADH-like_N"/>
</dbReference>
<name>A0A9N9UGM6_9HYPO</name>
<accession>A0A9N9UGM6</accession>
<dbReference type="AlphaFoldDB" id="A0A9N9UGM6"/>
<evidence type="ECO:0000259" key="7">
    <source>
        <dbReference type="Pfam" id="PF08240"/>
    </source>
</evidence>
<dbReference type="InterPro" id="IPR002328">
    <property type="entry name" value="ADH_Zn_CS"/>
</dbReference>
<dbReference type="Gene3D" id="3.40.50.720">
    <property type="entry name" value="NAD(P)-binding Rossmann-like Domain"/>
    <property type="match status" value="1"/>
</dbReference>
<dbReference type="GO" id="GO:0016491">
    <property type="term" value="F:oxidoreductase activity"/>
    <property type="evidence" value="ECO:0007669"/>
    <property type="project" value="UniProtKB-KW"/>
</dbReference>
<keyword evidence="2 5" id="KW-0479">Metal-binding</keyword>
<dbReference type="Pfam" id="PF08240">
    <property type="entry name" value="ADH_N"/>
    <property type="match status" value="1"/>
</dbReference>
<dbReference type="InterPro" id="IPR013149">
    <property type="entry name" value="ADH-like_C"/>
</dbReference>
<evidence type="ECO:0000256" key="4">
    <source>
        <dbReference type="ARBA" id="ARBA00023002"/>
    </source>
</evidence>
<dbReference type="CDD" id="cd08284">
    <property type="entry name" value="FDH_like_2"/>
    <property type="match status" value="1"/>
</dbReference>
<evidence type="ECO:0000256" key="3">
    <source>
        <dbReference type="ARBA" id="ARBA00022833"/>
    </source>
</evidence>
<dbReference type="EMBL" id="CABFNO020001443">
    <property type="protein sequence ID" value="CAG9988094.1"/>
    <property type="molecule type" value="Genomic_DNA"/>
</dbReference>
<dbReference type="SUPFAM" id="SSF51735">
    <property type="entry name" value="NAD(P)-binding Rossmann-fold domains"/>
    <property type="match status" value="1"/>
</dbReference>
<feature type="domain" description="Alcohol dehydrogenase-like C-terminal" evidence="6">
    <location>
        <begin position="187"/>
        <end position="283"/>
    </location>
</feature>
<dbReference type="PROSITE" id="PS00059">
    <property type="entry name" value="ADH_ZINC"/>
    <property type="match status" value="1"/>
</dbReference>
<keyword evidence="4" id="KW-0560">Oxidoreductase</keyword>
<evidence type="ECO:0000256" key="2">
    <source>
        <dbReference type="ARBA" id="ARBA00022723"/>
    </source>
</evidence>
<organism evidence="8 9">
    <name type="scientific">Clonostachys byssicola</name>
    <dbReference type="NCBI Taxonomy" id="160290"/>
    <lineage>
        <taxon>Eukaryota</taxon>
        <taxon>Fungi</taxon>
        <taxon>Dikarya</taxon>
        <taxon>Ascomycota</taxon>
        <taxon>Pezizomycotina</taxon>
        <taxon>Sordariomycetes</taxon>
        <taxon>Hypocreomycetidae</taxon>
        <taxon>Hypocreales</taxon>
        <taxon>Bionectriaceae</taxon>
        <taxon>Clonostachys</taxon>
    </lineage>
</organism>
<dbReference type="InterPro" id="IPR011032">
    <property type="entry name" value="GroES-like_sf"/>
</dbReference>
<dbReference type="Proteomes" id="UP000754883">
    <property type="component" value="Unassembled WGS sequence"/>
</dbReference>
<evidence type="ECO:0000256" key="5">
    <source>
        <dbReference type="RuleBase" id="RU361277"/>
    </source>
</evidence>
<keyword evidence="3 5" id="KW-0862">Zinc</keyword>
<evidence type="ECO:0000256" key="1">
    <source>
        <dbReference type="ARBA" id="ARBA00001947"/>
    </source>
</evidence>
<feature type="domain" description="Alcohol dehydrogenase-like N-terminal" evidence="7">
    <location>
        <begin position="32"/>
        <end position="134"/>
    </location>
</feature>
<comment type="caution">
    <text evidence="8">The sequence shown here is derived from an EMBL/GenBank/DDBJ whole genome shotgun (WGS) entry which is preliminary data.</text>
</comment>
<comment type="cofactor">
    <cofactor evidence="1 5">
        <name>Zn(2+)</name>
        <dbReference type="ChEBI" id="CHEBI:29105"/>
    </cofactor>
</comment>
<dbReference type="SUPFAM" id="SSF50129">
    <property type="entry name" value="GroES-like"/>
    <property type="match status" value="1"/>
</dbReference>
<keyword evidence="9" id="KW-1185">Reference proteome</keyword>
<dbReference type="OrthoDB" id="442947at2759"/>
<dbReference type="PANTHER" id="PTHR42813:SF2">
    <property type="entry name" value="DEHYDROGENASE, ZINC-CONTAINING, PUTATIVE (AFU_ORTHOLOGUE AFUA_2G02810)-RELATED"/>
    <property type="match status" value="1"/>
</dbReference>
<sequence>MADKQTMKAVVFDGLRKVSVQDRPIPKVRNGHEIVVKVTATALCGSDLHVYRGLEPSQPGYVMGHEFTGIVVEAGEDIKNIRLGDQVVVPFTISCMECFYCRHGWTSRCESSLLLGSPNLDGAQAEYVRVPHADGTAIKAPSGVPKETLVLMADIFPTGFFGAKNAFKLMDQIDPKEATVVVMGCGPVGLCAIICALEYKPKQIIAIDGVDSRLEIAKSLGAIPLNYTKEGINLSQFVLEATEGRGADAVIEVVGAKQALRTAYDIIRPWGVISSIGVHNSEVGDENSHHLPLRHTDTFSHRFLGPRRKHMSDATTPTFTNETGFSKNLRVQMGRCPVRAVFPEALEVLAKNHQKLSFMFDKLMPLTQAVEAYDLFDKMQVQKVIFKPNE</sequence>
<evidence type="ECO:0000313" key="9">
    <source>
        <dbReference type="Proteomes" id="UP000754883"/>
    </source>
</evidence>
<evidence type="ECO:0000313" key="8">
    <source>
        <dbReference type="EMBL" id="CAG9988094.1"/>
    </source>
</evidence>
<evidence type="ECO:0008006" key="10">
    <source>
        <dbReference type="Google" id="ProtNLM"/>
    </source>
</evidence>